<sequence length="72" mass="7682">MLGIVVEAGQRQHPVAQVDEIDLERIGVRPAVGEFDGDIVDVGPLHLRCPSFAMLMLYFGISTTSGVSPTTA</sequence>
<protein>
    <submittedName>
        <fullName evidence="1">Uncharacterized protein</fullName>
    </submittedName>
</protein>
<dbReference type="AlphaFoldDB" id="A0A645H5X0"/>
<reference evidence="1" key="1">
    <citation type="submission" date="2019-08" db="EMBL/GenBank/DDBJ databases">
        <authorList>
            <person name="Kucharzyk K."/>
            <person name="Murdoch R.W."/>
            <person name="Higgins S."/>
            <person name="Loffler F."/>
        </authorList>
    </citation>
    <scope>NUCLEOTIDE SEQUENCE</scope>
</reference>
<dbReference type="EMBL" id="VSSQ01087437">
    <property type="protein sequence ID" value="MPN34407.1"/>
    <property type="molecule type" value="Genomic_DNA"/>
</dbReference>
<comment type="caution">
    <text evidence="1">The sequence shown here is derived from an EMBL/GenBank/DDBJ whole genome shotgun (WGS) entry which is preliminary data.</text>
</comment>
<name>A0A645H5X0_9ZZZZ</name>
<gene>
    <name evidence="1" type="ORF">SDC9_181900</name>
</gene>
<proteinExistence type="predicted"/>
<organism evidence="1">
    <name type="scientific">bioreactor metagenome</name>
    <dbReference type="NCBI Taxonomy" id="1076179"/>
    <lineage>
        <taxon>unclassified sequences</taxon>
        <taxon>metagenomes</taxon>
        <taxon>ecological metagenomes</taxon>
    </lineage>
</organism>
<accession>A0A645H5X0</accession>
<evidence type="ECO:0000313" key="1">
    <source>
        <dbReference type="EMBL" id="MPN34407.1"/>
    </source>
</evidence>